<feature type="transmembrane region" description="Helical" evidence="5">
    <location>
        <begin position="22"/>
        <end position="49"/>
    </location>
</feature>
<evidence type="ECO:0000256" key="2">
    <source>
        <dbReference type="ARBA" id="ARBA00022692"/>
    </source>
</evidence>
<dbReference type="NCBIfam" id="NF038017">
    <property type="entry name" value="ABC_perm1"/>
    <property type="match status" value="1"/>
</dbReference>
<dbReference type="Proteomes" id="UP000095743">
    <property type="component" value="Chromosome"/>
</dbReference>
<evidence type="ECO:0000313" key="8">
    <source>
        <dbReference type="Proteomes" id="UP000095743"/>
    </source>
</evidence>
<dbReference type="STRING" id="1424294.Gferi_05200"/>
<evidence type="ECO:0000259" key="6">
    <source>
        <dbReference type="PROSITE" id="PS50928"/>
    </source>
</evidence>
<dbReference type="PANTHER" id="PTHR43632">
    <property type="entry name" value="PERMEASE COMPONENT OF TUNGSTATE ABC TRANSPORTER"/>
    <property type="match status" value="1"/>
</dbReference>
<proteinExistence type="predicted"/>
<accession>A0A1D8GDK7</accession>
<dbReference type="GO" id="GO:0055085">
    <property type="term" value="P:transmembrane transport"/>
    <property type="evidence" value="ECO:0007669"/>
    <property type="project" value="InterPro"/>
</dbReference>
<feature type="transmembrane region" description="Helical" evidence="5">
    <location>
        <begin position="61"/>
        <end position="85"/>
    </location>
</feature>
<keyword evidence="2 5" id="KW-0812">Transmembrane</keyword>
<dbReference type="EMBL" id="CP017269">
    <property type="protein sequence ID" value="AOT69005.1"/>
    <property type="molecule type" value="Genomic_DNA"/>
</dbReference>
<keyword evidence="4 5" id="KW-0472">Membrane</keyword>
<gene>
    <name evidence="7" type="ORF">Gferi_05200</name>
</gene>
<dbReference type="InterPro" id="IPR000515">
    <property type="entry name" value="MetI-like"/>
</dbReference>
<feature type="domain" description="ABC transmembrane type-1" evidence="6">
    <location>
        <begin position="26"/>
        <end position="223"/>
    </location>
</feature>
<evidence type="ECO:0000256" key="1">
    <source>
        <dbReference type="ARBA" id="ARBA00004141"/>
    </source>
</evidence>
<organism evidence="7 8">
    <name type="scientific">Geosporobacter ferrireducens</name>
    <dbReference type="NCBI Taxonomy" id="1424294"/>
    <lineage>
        <taxon>Bacteria</taxon>
        <taxon>Bacillati</taxon>
        <taxon>Bacillota</taxon>
        <taxon>Clostridia</taxon>
        <taxon>Peptostreptococcales</taxon>
        <taxon>Thermotaleaceae</taxon>
        <taxon>Geosporobacter</taxon>
    </lineage>
</organism>
<feature type="transmembrane region" description="Helical" evidence="5">
    <location>
        <begin position="202"/>
        <end position="223"/>
    </location>
</feature>
<dbReference type="RefSeq" id="WP_069974571.1">
    <property type="nucleotide sequence ID" value="NZ_CP017269.1"/>
</dbReference>
<dbReference type="AlphaFoldDB" id="A0A1D8GDK7"/>
<dbReference type="CDD" id="cd06261">
    <property type="entry name" value="TM_PBP2"/>
    <property type="match status" value="1"/>
</dbReference>
<feature type="transmembrane region" description="Helical" evidence="5">
    <location>
        <begin position="105"/>
        <end position="127"/>
    </location>
</feature>
<evidence type="ECO:0000256" key="3">
    <source>
        <dbReference type="ARBA" id="ARBA00022989"/>
    </source>
</evidence>
<dbReference type="SUPFAM" id="SSF161098">
    <property type="entry name" value="MetI-like"/>
    <property type="match status" value="1"/>
</dbReference>
<dbReference type="PROSITE" id="PS50928">
    <property type="entry name" value="ABC_TM1"/>
    <property type="match status" value="1"/>
</dbReference>
<sequence length="233" mass="25213">MDYFKQAFIMAIKMLLSFDPELYGIVFLSLKISAIAVIISALIAIPIGTIISIKEFKGKSLVINVINTLMGIPPVVVGLIVYVLLSHQFGLLGSFRLLFTQTAMVIAQIMLAVPIIIGLTIVAIHGINPIIRTTAISLGADKHQLLWTLIKEARYSIGASIIVAFGRLLAEVGAVMMVGGNVRFQTRVMTTAIALHKGMGEFQQALALGMILLFIALLINSLLDAARRGKGWI</sequence>
<evidence type="ECO:0000256" key="4">
    <source>
        <dbReference type="ARBA" id="ARBA00023136"/>
    </source>
</evidence>
<dbReference type="InterPro" id="IPR035906">
    <property type="entry name" value="MetI-like_sf"/>
</dbReference>
<evidence type="ECO:0000313" key="7">
    <source>
        <dbReference type="EMBL" id="AOT69005.1"/>
    </source>
</evidence>
<comment type="subcellular location">
    <subcellularLocation>
        <location evidence="1">Membrane</location>
        <topology evidence="1">Multi-pass membrane protein</topology>
    </subcellularLocation>
</comment>
<name>A0A1D8GDK7_9FIRM</name>
<dbReference type="Gene3D" id="1.10.3720.10">
    <property type="entry name" value="MetI-like"/>
    <property type="match status" value="1"/>
</dbReference>
<feature type="transmembrane region" description="Helical" evidence="5">
    <location>
        <begin position="157"/>
        <end position="182"/>
    </location>
</feature>
<dbReference type="InterPro" id="IPR049783">
    <property type="entry name" value="ABC_perm_TupB-like"/>
</dbReference>
<protein>
    <recommendedName>
        <fullName evidence="6">ABC transmembrane type-1 domain-containing protein</fullName>
    </recommendedName>
</protein>
<evidence type="ECO:0000256" key="5">
    <source>
        <dbReference type="SAM" id="Phobius"/>
    </source>
</evidence>
<dbReference type="PANTHER" id="PTHR43632:SF1">
    <property type="entry name" value="PERMEASE COMPONENT OF TUNGSTATE ABC TRANSPORTER"/>
    <property type="match status" value="1"/>
</dbReference>
<dbReference type="GO" id="GO:0016020">
    <property type="term" value="C:membrane"/>
    <property type="evidence" value="ECO:0007669"/>
    <property type="project" value="UniProtKB-SubCell"/>
</dbReference>
<dbReference type="KEGG" id="gfe:Gferi_05200"/>
<keyword evidence="3 5" id="KW-1133">Transmembrane helix</keyword>
<keyword evidence="8" id="KW-1185">Reference proteome</keyword>
<reference evidence="7 8" key="1">
    <citation type="submission" date="2016-09" db="EMBL/GenBank/DDBJ databases">
        <title>Genomic analysis reveals versatility of anaerobic energy metabolism of Geosporobacter ferrireducens IRF9 of phylum Firmicutes.</title>
        <authorList>
            <person name="Kim S.-J."/>
        </authorList>
    </citation>
    <scope>NUCLEOTIDE SEQUENCE [LARGE SCALE GENOMIC DNA]</scope>
    <source>
        <strain evidence="7 8">IRF9</strain>
    </source>
</reference>